<name>A0A0L6CMU2_9MICO</name>
<dbReference type="STRING" id="1631356.VV01_19790"/>
<evidence type="ECO:0000313" key="2">
    <source>
        <dbReference type="EMBL" id="KNX38868.1"/>
    </source>
</evidence>
<evidence type="ECO:0008006" key="4">
    <source>
        <dbReference type="Google" id="ProtNLM"/>
    </source>
</evidence>
<feature type="region of interest" description="Disordered" evidence="1">
    <location>
        <begin position="313"/>
        <end position="334"/>
    </location>
</feature>
<accession>A0A0L6CMU2</accession>
<dbReference type="Proteomes" id="UP000037397">
    <property type="component" value="Unassembled WGS sequence"/>
</dbReference>
<feature type="region of interest" description="Disordered" evidence="1">
    <location>
        <begin position="214"/>
        <end position="297"/>
    </location>
</feature>
<evidence type="ECO:0000256" key="1">
    <source>
        <dbReference type="SAM" id="MobiDB-lite"/>
    </source>
</evidence>
<evidence type="ECO:0000313" key="3">
    <source>
        <dbReference type="Proteomes" id="UP000037397"/>
    </source>
</evidence>
<sequence length="549" mass="56888">MPFRASAAVIAVALGVAGCGGGDDDAHKIEKVSMSGSQVKDPGKLLADAKTQFLSTNQAAIDSKSASVSDSTSCFFRRESAKSDAVMPKVFCGPIRRAGSDTAHVWDVYGAYPVGTDDPAVLATGSAPDVMLSDLEQQGTTVDNGLLVRPDGGSPADAAKLAEPQAPQSKLRDYAALLPESQQQSGFTFKNLSAPARLVTPSATITVQAEAQPTTVPAFVENPAPSDAATDDDYSGDDDATDGTEQDTPAQPSAPAVPSRAADGQQLRAYRVTVEPGGRYPDPNASEGSSWGPSNEGVKNASTALSISVGGQRLSVHGDPIGESDSYSSDSTPQDTVTVQCKSLPCAKGAERQSYVLFVSSAKGQAASLTATVDGQALTLPLSGGKPDGSVSLVGNTRTNLQQQTNVTWPSQEIAVTFDNEYDWLNKKTTVNGGVPVVFLSPFDNRAGWAPKGQAWLEVPVTSQSDWDSDFAIAGSAYWLEVGGQKITSEGNAGADGTVVFKVPEGFTTGTVKYQPAGSVKGNSRDGDSLTKPFKLATPMTVPISIPAG</sequence>
<keyword evidence="3" id="KW-1185">Reference proteome</keyword>
<feature type="compositionally biased region" description="Polar residues" evidence="1">
    <location>
        <begin position="325"/>
        <end position="334"/>
    </location>
</feature>
<reference evidence="3" key="1">
    <citation type="submission" date="2015-03" db="EMBL/GenBank/DDBJ databases">
        <title>Luteipulveratus halotolerans sp. nov., a novel actinobacterium (Dermacoccaceae) from Sarawak, Malaysia.</title>
        <authorList>
            <person name="Juboi H."/>
            <person name="Basik A."/>
            <person name="Shamsul S.S."/>
            <person name="Arnold P."/>
            <person name="Schmitt E.K."/>
            <person name="Sanglier J.-J."/>
            <person name="Yeo T."/>
        </authorList>
    </citation>
    <scope>NUCLEOTIDE SEQUENCE [LARGE SCALE GENOMIC DNA]</scope>
    <source>
        <strain evidence="3">C296001</strain>
    </source>
</reference>
<dbReference type="EMBL" id="LAIR01000002">
    <property type="protein sequence ID" value="KNX38868.1"/>
    <property type="molecule type" value="Genomic_DNA"/>
</dbReference>
<feature type="region of interest" description="Disordered" evidence="1">
    <location>
        <begin position="143"/>
        <end position="167"/>
    </location>
</feature>
<dbReference type="PROSITE" id="PS51257">
    <property type="entry name" value="PROKAR_LIPOPROTEIN"/>
    <property type="match status" value="1"/>
</dbReference>
<feature type="compositionally biased region" description="Acidic residues" evidence="1">
    <location>
        <begin position="229"/>
        <end position="245"/>
    </location>
</feature>
<dbReference type="AlphaFoldDB" id="A0A0L6CMU2"/>
<gene>
    <name evidence="2" type="ORF">VV01_19790</name>
</gene>
<organism evidence="2 3">
    <name type="scientific">Luteipulveratus halotolerans</name>
    <dbReference type="NCBI Taxonomy" id="1631356"/>
    <lineage>
        <taxon>Bacteria</taxon>
        <taxon>Bacillati</taxon>
        <taxon>Actinomycetota</taxon>
        <taxon>Actinomycetes</taxon>
        <taxon>Micrococcales</taxon>
        <taxon>Dermacoccaceae</taxon>
        <taxon>Luteipulveratus</taxon>
    </lineage>
</organism>
<proteinExistence type="predicted"/>
<protein>
    <recommendedName>
        <fullName evidence="4">Lipoprotein</fullName>
    </recommendedName>
</protein>
<comment type="caution">
    <text evidence="2">The sequence shown here is derived from an EMBL/GenBank/DDBJ whole genome shotgun (WGS) entry which is preliminary data.</text>
</comment>